<evidence type="ECO:0000259" key="5">
    <source>
        <dbReference type="PROSITE" id="PS51710"/>
    </source>
</evidence>
<evidence type="ECO:0000256" key="1">
    <source>
        <dbReference type="ARBA" id="ARBA00007699"/>
    </source>
</evidence>
<comment type="caution">
    <text evidence="7">The sequence shown here is derived from an EMBL/GenBank/DDBJ whole genome shotgun (WGS) entry which is preliminary data.</text>
</comment>
<dbReference type="InterPro" id="IPR006073">
    <property type="entry name" value="GTP-bd"/>
</dbReference>
<dbReference type="InterPro" id="IPR031167">
    <property type="entry name" value="G_OBG"/>
</dbReference>
<gene>
    <name evidence="7" type="ORF">FWK35_00018626</name>
</gene>
<proteinExistence type="inferred from homology"/>
<dbReference type="OrthoDB" id="347018at2759"/>
<dbReference type="InterPro" id="IPR045086">
    <property type="entry name" value="OBG_GTPase"/>
</dbReference>
<dbReference type="PROSITE" id="PS51710">
    <property type="entry name" value="G_OBG"/>
    <property type="match status" value="1"/>
</dbReference>
<dbReference type="InterPro" id="IPR027417">
    <property type="entry name" value="P-loop_NTPase"/>
</dbReference>
<dbReference type="GO" id="GO:0003924">
    <property type="term" value="F:GTPase activity"/>
    <property type="evidence" value="ECO:0007669"/>
    <property type="project" value="InterPro"/>
</dbReference>
<reference evidence="7 8" key="1">
    <citation type="submission" date="2019-08" db="EMBL/GenBank/DDBJ databases">
        <title>Whole genome of Aphis craccivora.</title>
        <authorList>
            <person name="Voronova N.V."/>
            <person name="Shulinski R.S."/>
            <person name="Bandarenka Y.V."/>
            <person name="Zhorov D.G."/>
            <person name="Warner D."/>
        </authorList>
    </citation>
    <scope>NUCLEOTIDE SEQUENCE [LARGE SCALE GENOMIC DNA]</scope>
    <source>
        <strain evidence="7">180601</strain>
        <tissue evidence="7">Whole Body</tissue>
    </source>
</reference>
<feature type="domain" description="Obg" evidence="6">
    <location>
        <begin position="151"/>
        <end position="306"/>
    </location>
</feature>
<evidence type="ECO:0000259" key="6">
    <source>
        <dbReference type="PROSITE" id="PS51883"/>
    </source>
</evidence>
<organism evidence="7 8">
    <name type="scientific">Aphis craccivora</name>
    <name type="common">Cowpea aphid</name>
    <dbReference type="NCBI Taxonomy" id="307492"/>
    <lineage>
        <taxon>Eukaryota</taxon>
        <taxon>Metazoa</taxon>
        <taxon>Ecdysozoa</taxon>
        <taxon>Arthropoda</taxon>
        <taxon>Hexapoda</taxon>
        <taxon>Insecta</taxon>
        <taxon>Pterygota</taxon>
        <taxon>Neoptera</taxon>
        <taxon>Paraneoptera</taxon>
        <taxon>Hemiptera</taxon>
        <taxon>Sternorrhyncha</taxon>
        <taxon>Aphidomorpha</taxon>
        <taxon>Aphidoidea</taxon>
        <taxon>Aphididae</taxon>
        <taxon>Aphidini</taxon>
        <taxon>Aphis</taxon>
        <taxon>Aphis</taxon>
    </lineage>
</organism>
<sequence length="488" mass="53590">LKNHAIKDSRCFLFNVIHFHSNISRMSFVYRPFESFLLTIIFCLLNYNYCSNDKKLVKKKPVVVIAVTIAMWSSSSRIGRQAASAFVCGRHTQLLHRRQNPQQHQQHQLGHQLLQFRHQQHHRLYSSTADDVAVAAPLRSIKKKSDRAPPKHLVDVKTVRAAGGRGGDGRVSFMKLFGNENAGPDGGDGGNGGHVVFRASENVTGLGHVPAELRAPAGERGYNKDCHGKCANHEYVDVPVGTVIKDSAGRVVGDLSRPGVMFVAARGGAGGHGNRYFATDTEQAPEVAELGGAGEVLRYTLELSSIADFGLLGFPNAGKSTLLRAITRARPKVAPYPFTTLQPHVGVVQYDDQESVAVADLPGLIEDSHRDRGLGISFLRHVQRCTALLLVVDLSAPEPWTYVDVLRHEVRCFSAPVLDRPQLIVANKVDVDGARDNLAELKRRLPDDEIVDISAKHGVNLERLLKHMKRVYDQRRKSAEADAAAGSD</sequence>
<dbReference type="AlphaFoldDB" id="A0A6G0YXS8"/>
<protein>
    <submittedName>
        <fullName evidence="7">Mitochondrial ribosome-associated GTPase 2</fullName>
    </submittedName>
</protein>
<dbReference type="Pfam" id="PF01926">
    <property type="entry name" value="MMR_HSR1"/>
    <property type="match status" value="1"/>
</dbReference>
<dbReference type="GO" id="GO:0005739">
    <property type="term" value="C:mitochondrion"/>
    <property type="evidence" value="ECO:0007669"/>
    <property type="project" value="TreeGrafter"/>
</dbReference>
<dbReference type="GO" id="GO:0042254">
    <property type="term" value="P:ribosome biogenesis"/>
    <property type="evidence" value="ECO:0007669"/>
    <property type="project" value="UniProtKB-UniRule"/>
</dbReference>
<name>A0A6G0YXS8_APHCR</name>
<keyword evidence="3" id="KW-0547">Nucleotide-binding</keyword>
<comment type="similarity">
    <text evidence="1">Belongs to the TRAFAC class OBG-HflX-like GTPase superfamily. OBG GTPase family.</text>
</comment>
<dbReference type="Gene3D" id="2.70.210.12">
    <property type="entry name" value="GTP1/OBG domain"/>
    <property type="match status" value="1"/>
</dbReference>
<dbReference type="NCBIfam" id="TIGR02729">
    <property type="entry name" value="Obg_CgtA"/>
    <property type="match status" value="1"/>
</dbReference>
<dbReference type="PANTHER" id="PTHR11702:SF31">
    <property type="entry name" value="MITOCHONDRIAL RIBOSOME-ASSOCIATED GTPASE 2"/>
    <property type="match status" value="1"/>
</dbReference>
<evidence type="ECO:0000313" key="8">
    <source>
        <dbReference type="Proteomes" id="UP000478052"/>
    </source>
</evidence>
<dbReference type="EMBL" id="VUJU01002008">
    <property type="protein sequence ID" value="KAF0762910.1"/>
    <property type="molecule type" value="Genomic_DNA"/>
</dbReference>
<dbReference type="GO" id="GO:0000287">
    <property type="term" value="F:magnesium ion binding"/>
    <property type="evidence" value="ECO:0007669"/>
    <property type="project" value="InterPro"/>
</dbReference>
<evidence type="ECO:0000313" key="7">
    <source>
        <dbReference type="EMBL" id="KAF0762910.1"/>
    </source>
</evidence>
<dbReference type="InterPro" id="IPR036726">
    <property type="entry name" value="GTP1_OBG_dom_sf"/>
</dbReference>
<dbReference type="PANTHER" id="PTHR11702">
    <property type="entry name" value="DEVELOPMENTALLY REGULATED GTP-BINDING PROTEIN-RELATED"/>
    <property type="match status" value="1"/>
</dbReference>
<keyword evidence="8" id="KW-1185">Reference proteome</keyword>
<evidence type="ECO:0000256" key="2">
    <source>
        <dbReference type="ARBA" id="ARBA00022517"/>
    </source>
</evidence>
<accession>A0A6G0YXS8</accession>
<feature type="domain" description="OBG-type G" evidence="5">
    <location>
        <begin position="307"/>
        <end position="473"/>
    </location>
</feature>
<dbReference type="Pfam" id="PF01018">
    <property type="entry name" value="GTP1_OBG"/>
    <property type="match status" value="1"/>
</dbReference>
<dbReference type="CDD" id="cd01898">
    <property type="entry name" value="Obg"/>
    <property type="match status" value="1"/>
</dbReference>
<dbReference type="Proteomes" id="UP000478052">
    <property type="component" value="Unassembled WGS sequence"/>
</dbReference>
<dbReference type="PROSITE" id="PS51883">
    <property type="entry name" value="OBG"/>
    <property type="match status" value="1"/>
</dbReference>
<dbReference type="PRINTS" id="PR00326">
    <property type="entry name" value="GTP1OBG"/>
</dbReference>
<dbReference type="FunFam" id="2.70.210.12:FF:000001">
    <property type="entry name" value="GTPase Obg"/>
    <property type="match status" value="1"/>
</dbReference>
<evidence type="ECO:0000256" key="3">
    <source>
        <dbReference type="ARBA" id="ARBA00022741"/>
    </source>
</evidence>
<feature type="non-terminal residue" evidence="7">
    <location>
        <position position="1"/>
    </location>
</feature>
<dbReference type="InterPro" id="IPR006169">
    <property type="entry name" value="GTP1_OBG_dom"/>
</dbReference>
<dbReference type="SUPFAM" id="SSF52540">
    <property type="entry name" value="P-loop containing nucleoside triphosphate hydrolases"/>
    <property type="match status" value="1"/>
</dbReference>
<evidence type="ECO:0000256" key="4">
    <source>
        <dbReference type="ARBA" id="ARBA00023134"/>
    </source>
</evidence>
<dbReference type="Gene3D" id="3.40.50.300">
    <property type="entry name" value="P-loop containing nucleotide triphosphate hydrolases"/>
    <property type="match status" value="1"/>
</dbReference>
<keyword evidence="2" id="KW-0690">Ribosome biogenesis</keyword>
<dbReference type="SUPFAM" id="SSF82051">
    <property type="entry name" value="Obg GTP-binding protein N-terminal domain"/>
    <property type="match status" value="1"/>
</dbReference>
<keyword evidence="4" id="KW-0342">GTP-binding</keyword>
<dbReference type="NCBIfam" id="NF008956">
    <property type="entry name" value="PRK12299.1"/>
    <property type="match status" value="1"/>
</dbReference>
<dbReference type="GO" id="GO:0005525">
    <property type="term" value="F:GTP binding"/>
    <property type="evidence" value="ECO:0007669"/>
    <property type="project" value="UniProtKB-KW"/>
</dbReference>
<dbReference type="InterPro" id="IPR014100">
    <property type="entry name" value="GTP-bd_Obg/CgtA"/>
</dbReference>